<dbReference type="AlphaFoldDB" id="A0AAP2UG99"/>
<reference evidence="1" key="1">
    <citation type="submission" date="2022-06" db="EMBL/GenBank/DDBJ databases">
        <title>Isolation of gut microbiota from human fecal samples.</title>
        <authorList>
            <person name="Pamer E.G."/>
            <person name="Barat B."/>
            <person name="Waligurski E."/>
            <person name="Medina S."/>
            <person name="Paddock L."/>
            <person name="Mostad J."/>
        </authorList>
    </citation>
    <scope>NUCLEOTIDE SEQUENCE</scope>
    <source>
        <strain evidence="1">DFI.6.24</strain>
    </source>
</reference>
<dbReference type="Proteomes" id="UP001204814">
    <property type="component" value="Unassembled WGS sequence"/>
</dbReference>
<evidence type="ECO:0000313" key="1">
    <source>
        <dbReference type="EMBL" id="MCQ5061120.1"/>
    </source>
</evidence>
<proteinExistence type="predicted"/>
<dbReference type="EMBL" id="JANGBO010000002">
    <property type="protein sequence ID" value="MCQ5061120.1"/>
    <property type="molecule type" value="Genomic_DNA"/>
</dbReference>
<protein>
    <submittedName>
        <fullName evidence="1">Uncharacterized protein</fullName>
    </submittedName>
</protein>
<evidence type="ECO:0000313" key="2">
    <source>
        <dbReference type="Proteomes" id="UP001204814"/>
    </source>
</evidence>
<accession>A0AAP2UG99</accession>
<name>A0AAP2UG99_9FIRM</name>
<dbReference type="RefSeq" id="WP_117782465.1">
    <property type="nucleotide sequence ID" value="NZ_JAJDKX010000002.1"/>
</dbReference>
<organism evidence="1 2">
    <name type="scientific">Faecalibacillus intestinalis</name>
    <dbReference type="NCBI Taxonomy" id="1982626"/>
    <lineage>
        <taxon>Bacteria</taxon>
        <taxon>Bacillati</taxon>
        <taxon>Bacillota</taxon>
        <taxon>Erysipelotrichia</taxon>
        <taxon>Erysipelotrichales</taxon>
        <taxon>Coprobacillaceae</taxon>
        <taxon>Faecalibacillus</taxon>
    </lineage>
</organism>
<sequence length="230" mass="26937">MINLDKNENYNSLEDWLETKRVYYGTKTGLQLYGGIVDFDPDKQKDLVGGEKITYDEYLDLQMEACEKEGKVRCNFAKCYHYIPLEFKGKIERITGKAVCFKRIYVSGMYHDGTCFEGKEDHVWIDKHGLEHYSVGDCLSFCAEPYRYIKTGNGKQIDFGLRHLENIKEIEKYELPSDDELMLQSIDAIICETCLYNEQCFGICIRNEKELEYLRKDMLRVVKVSKSEKE</sequence>
<gene>
    <name evidence="1" type="ORF">NE542_04625</name>
</gene>
<comment type="caution">
    <text evidence="1">The sequence shown here is derived from an EMBL/GenBank/DDBJ whole genome shotgun (WGS) entry which is preliminary data.</text>
</comment>